<dbReference type="Proteomes" id="UP000320333">
    <property type="component" value="Unassembled WGS sequence"/>
</dbReference>
<keyword evidence="6" id="KW-0547">Nucleotide-binding</keyword>
<dbReference type="GO" id="GO:0005829">
    <property type="term" value="C:cytosol"/>
    <property type="evidence" value="ECO:0007669"/>
    <property type="project" value="TreeGrafter"/>
</dbReference>
<dbReference type="PANTHER" id="PTHR30031">
    <property type="entry name" value="PHOSPHOENOLPYRUVATE CARBOXYKINASE ATP"/>
    <property type="match status" value="1"/>
</dbReference>
<dbReference type="STRING" id="246404.A0A507FC61"/>
<dbReference type="EC" id="4.1.1.49" evidence="3"/>
<proteinExistence type="inferred from homology"/>
<protein>
    <recommendedName>
        <fullName evidence="4">Phosphoenolpyruvate carboxykinase (ATP)</fullName>
        <ecNumber evidence="3">4.1.1.49</ecNumber>
    </recommendedName>
</protein>
<dbReference type="NCBIfam" id="NF006820">
    <property type="entry name" value="PRK09344.1-2"/>
    <property type="match status" value="1"/>
</dbReference>
<dbReference type="GO" id="GO:0004612">
    <property type="term" value="F:phosphoenolpyruvate carboxykinase (ATP) activity"/>
    <property type="evidence" value="ECO:0007669"/>
    <property type="project" value="UniProtKB-EC"/>
</dbReference>
<keyword evidence="11" id="KW-0808">Transferase</keyword>
<evidence type="ECO:0000256" key="9">
    <source>
        <dbReference type="ARBA" id="ARBA00023239"/>
    </source>
</evidence>
<keyword evidence="9" id="KW-0456">Lyase</keyword>
<reference evidence="11 12" key="1">
    <citation type="journal article" date="2019" name="Sci. Rep.">
        <title>Comparative genomics of chytrid fungi reveal insights into the obligate biotrophic and pathogenic lifestyle of Synchytrium endobioticum.</title>
        <authorList>
            <person name="van de Vossenberg B.T.L.H."/>
            <person name="Warris S."/>
            <person name="Nguyen H.D.T."/>
            <person name="van Gent-Pelzer M.P.E."/>
            <person name="Joly D.L."/>
            <person name="van de Geest H.C."/>
            <person name="Bonants P.J.M."/>
            <person name="Smith D.S."/>
            <person name="Levesque C.A."/>
            <person name="van der Lee T.A.J."/>
        </authorList>
    </citation>
    <scope>NUCLEOTIDE SEQUENCE [LARGE SCALE GENOMIC DNA]</scope>
    <source>
        <strain evidence="11 12">CBS 675.73</strain>
    </source>
</reference>
<dbReference type="AlphaFoldDB" id="A0A507FC61"/>
<evidence type="ECO:0000256" key="7">
    <source>
        <dbReference type="ARBA" id="ARBA00022793"/>
    </source>
</evidence>
<evidence type="ECO:0000256" key="10">
    <source>
        <dbReference type="ARBA" id="ARBA00047371"/>
    </source>
</evidence>
<dbReference type="SUPFAM" id="SSF53795">
    <property type="entry name" value="PEP carboxykinase-like"/>
    <property type="match status" value="1"/>
</dbReference>
<name>A0A507FC61_9FUNG</name>
<dbReference type="SUPFAM" id="SSF68923">
    <property type="entry name" value="PEP carboxykinase N-terminal domain"/>
    <property type="match status" value="1"/>
</dbReference>
<sequence length="545" mass="59199">MKLAGTLRQQQQQQQQRIVNAGAAQCTINALRREAARSSLAQSGALVAYSGAKTGRSPTDKRIVAEMPSMKRVWWGPVNTPLPPSSFESALSRARSFLSRQPVQYFVDAYAGADARYRLKVRIECSRAYHALFMQNMLITPTADQLATFGDPDFTIVNAGECPADTSLAGVNGSSTLIAISFERKAAVILGTEYAGEMKKGVFTIMHYLMPLRNVLSLHAAANEGSTEDDVTLFFGLSGTGKTTLSADANRKLIGDDEHCWSKDGIFNIEGGCYAKAIDLSAEKEPEIYNAIRFGAILENVEMDPVTHAVDFSSRAITENTRVCYPLDFIPNSKSPSVAKHPKNIIFLTCDAYGVLPPVSLLSPDQAMYHFLAGYTSKVAGTEQGNLRGAPTATFSPCFGAPFLVHPPSLYADLLKQRLDERKTDGGPGVRCWLVNTGWMGGPAGGERTGKRIPLQYSRSIVDAIHSGELLKTIEQESCVTPFFNLRIPTKAVTGIPAADFFDPASAWKAEGFSEEVYTAALRQLLDRFESVRKDVLNGTVGTVG</sequence>
<dbReference type="InterPro" id="IPR008210">
    <property type="entry name" value="PEP_carboxykinase_N"/>
</dbReference>
<evidence type="ECO:0000256" key="6">
    <source>
        <dbReference type="ARBA" id="ARBA00022741"/>
    </source>
</evidence>
<gene>
    <name evidence="11" type="primary">PCK1B</name>
    <name evidence="11" type="ORF">CcCBS67573_g04938</name>
</gene>
<keyword evidence="11" id="KW-0418">Kinase</keyword>
<comment type="similarity">
    <text evidence="2">Belongs to the phosphoenolpyruvate carboxykinase (ATP) family.</text>
</comment>
<accession>A0A507FC61</accession>
<keyword evidence="7" id="KW-0210">Decarboxylase</keyword>
<keyword evidence="12" id="KW-1185">Reference proteome</keyword>
<dbReference type="GO" id="GO:0005524">
    <property type="term" value="F:ATP binding"/>
    <property type="evidence" value="ECO:0007669"/>
    <property type="project" value="UniProtKB-KW"/>
</dbReference>
<dbReference type="PANTHER" id="PTHR30031:SF0">
    <property type="entry name" value="PHOSPHOENOLPYRUVATE CARBOXYKINASE (ATP)"/>
    <property type="match status" value="1"/>
</dbReference>
<dbReference type="GO" id="GO:0006094">
    <property type="term" value="P:gluconeogenesis"/>
    <property type="evidence" value="ECO:0007669"/>
    <property type="project" value="UniProtKB-UniPathway"/>
</dbReference>
<dbReference type="UniPathway" id="UPA00138"/>
<evidence type="ECO:0000256" key="8">
    <source>
        <dbReference type="ARBA" id="ARBA00022840"/>
    </source>
</evidence>
<dbReference type="Gene3D" id="3.40.449.10">
    <property type="entry name" value="Phosphoenolpyruvate Carboxykinase, domain 1"/>
    <property type="match status" value="1"/>
</dbReference>
<comment type="caution">
    <text evidence="11">The sequence shown here is derived from an EMBL/GenBank/DDBJ whole genome shotgun (WGS) entry which is preliminary data.</text>
</comment>
<organism evidence="11 12">
    <name type="scientific">Chytriomyces confervae</name>
    <dbReference type="NCBI Taxonomy" id="246404"/>
    <lineage>
        <taxon>Eukaryota</taxon>
        <taxon>Fungi</taxon>
        <taxon>Fungi incertae sedis</taxon>
        <taxon>Chytridiomycota</taxon>
        <taxon>Chytridiomycota incertae sedis</taxon>
        <taxon>Chytridiomycetes</taxon>
        <taxon>Chytridiales</taxon>
        <taxon>Chytriomycetaceae</taxon>
        <taxon>Chytriomyces</taxon>
    </lineage>
</organism>
<evidence type="ECO:0000256" key="1">
    <source>
        <dbReference type="ARBA" id="ARBA00004742"/>
    </source>
</evidence>
<dbReference type="InterPro" id="IPR001272">
    <property type="entry name" value="PEP_carboxykinase_ATP"/>
</dbReference>
<dbReference type="PIRSF" id="PIRSF006294">
    <property type="entry name" value="PEP_crbxkin"/>
    <property type="match status" value="1"/>
</dbReference>
<evidence type="ECO:0000313" key="11">
    <source>
        <dbReference type="EMBL" id="TPX73794.1"/>
    </source>
</evidence>
<evidence type="ECO:0000256" key="2">
    <source>
        <dbReference type="ARBA" id="ARBA00006052"/>
    </source>
</evidence>
<dbReference type="Gene3D" id="3.90.228.20">
    <property type="match status" value="1"/>
</dbReference>
<dbReference type="HAMAP" id="MF_00453">
    <property type="entry name" value="PEPCK_ATP"/>
    <property type="match status" value="1"/>
</dbReference>
<dbReference type="NCBIfam" id="TIGR00224">
    <property type="entry name" value="pckA"/>
    <property type="match status" value="1"/>
</dbReference>
<keyword evidence="11" id="KW-0670">Pyruvate</keyword>
<dbReference type="NCBIfam" id="NF006821">
    <property type="entry name" value="PRK09344.1-3"/>
    <property type="match status" value="1"/>
</dbReference>
<keyword evidence="8" id="KW-0067">ATP-binding</keyword>
<evidence type="ECO:0000256" key="4">
    <source>
        <dbReference type="ARBA" id="ARBA00021932"/>
    </source>
</evidence>
<comment type="pathway">
    <text evidence="1">Carbohydrate biosynthesis; gluconeogenesis.</text>
</comment>
<dbReference type="Gene3D" id="2.170.8.10">
    <property type="entry name" value="Phosphoenolpyruvate Carboxykinase, domain 2"/>
    <property type="match status" value="1"/>
</dbReference>
<dbReference type="InterPro" id="IPR015994">
    <property type="entry name" value="PEPCK_ATP_CS"/>
</dbReference>
<dbReference type="InterPro" id="IPR013035">
    <property type="entry name" value="PEP_carboxykinase_C"/>
</dbReference>
<dbReference type="Pfam" id="PF01293">
    <property type="entry name" value="PEPCK_ATP"/>
    <property type="match status" value="1"/>
</dbReference>
<dbReference type="PROSITE" id="PS00532">
    <property type="entry name" value="PEPCK_ATP"/>
    <property type="match status" value="1"/>
</dbReference>
<dbReference type="OrthoDB" id="184182at2759"/>
<keyword evidence="5" id="KW-0312">Gluconeogenesis</keyword>
<comment type="catalytic activity">
    <reaction evidence="10">
        <text>oxaloacetate + ATP = phosphoenolpyruvate + ADP + CO2</text>
        <dbReference type="Rhea" id="RHEA:18617"/>
        <dbReference type="ChEBI" id="CHEBI:16452"/>
        <dbReference type="ChEBI" id="CHEBI:16526"/>
        <dbReference type="ChEBI" id="CHEBI:30616"/>
        <dbReference type="ChEBI" id="CHEBI:58702"/>
        <dbReference type="ChEBI" id="CHEBI:456216"/>
        <dbReference type="EC" id="4.1.1.49"/>
    </reaction>
</comment>
<dbReference type="EMBL" id="QEAP01000164">
    <property type="protein sequence ID" value="TPX73794.1"/>
    <property type="molecule type" value="Genomic_DNA"/>
</dbReference>
<dbReference type="GO" id="GO:0016301">
    <property type="term" value="F:kinase activity"/>
    <property type="evidence" value="ECO:0007669"/>
    <property type="project" value="UniProtKB-KW"/>
</dbReference>
<evidence type="ECO:0000256" key="3">
    <source>
        <dbReference type="ARBA" id="ARBA00012363"/>
    </source>
</evidence>
<evidence type="ECO:0000313" key="12">
    <source>
        <dbReference type="Proteomes" id="UP000320333"/>
    </source>
</evidence>
<evidence type="ECO:0000256" key="5">
    <source>
        <dbReference type="ARBA" id="ARBA00022432"/>
    </source>
</evidence>
<dbReference type="FunFam" id="2.170.8.10:FF:000001">
    <property type="entry name" value="Phosphoenolpyruvate carboxykinase (ATP)"/>
    <property type="match status" value="1"/>
</dbReference>